<feature type="transmembrane region" description="Helical" evidence="5">
    <location>
        <begin position="55"/>
        <end position="72"/>
    </location>
</feature>
<feature type="transmembrane region" description="Helical" evidence="5">
    <location>
        <begin position="108"/>
        <end position="129"/>
    </location>
</feature>
<evidence type="ECO:0000256" key="1">
    <source>
        <dbReference type="ARBA" id="ARBA00004370"/>
    </source>
</evidence>
<proteinExistence type="predicted"/>
<organism evidence="6 7">
    <name type="scientific">Altererythrobacter epoxidivorans</name>
    <dbReference type="NCBI Taxonomy" id="361183"/>
    <lineage>
        <taxon>Bacteria</taxon>
        <taxon>Pseudomonadati</taxon>
        <taxon>Pseudomonadota</taxon>
        <taxon>Alphaproteobacteria</taxon>
        <taxon>Sphingomonadales</taxon>
        <taxon>Erythrobacteraceae</taxon>
        <taxon>Altererythrobacter</taxon>
    </lineage>
</organism>
<keyword evidence="2 5" id="KW-0812">Transmembrane</keyword>
<comment type="subcellular location">
    <subcellularLocation>
        <location evidence="1">Membrane</location>
    </subcellularLocation>
</comment>
<protein>
    <recommendedName>
        <fullName evidence="8">MAPEG family protein</fullName>
    </recommendedName>
</protein>
<dbReference type="Pfam" id="PF01124">
    <property type="entry name" value="MAPEG"/>
    <property type="match status" value="1"/>
</dbReference>
<keyword evidence="4 5" id="KW-0472">Membrane</keyword>
<evidence type="ECO:0000256" key="3">
    <source>
        <dbReference type="ARBA" id="ARBA00022989"/>
    </source>
</evidence>
<accession>A0A0M4M8E9</accession>
<dbReference type="PATRIC" id="fig|361183.4.peg.1609"/>
<dbReference type="RefSeq" id="WP_198143500.1">
    <property type="nucleotide sequence ID" value="NZ_CP012669.1"/>
</dbReference>
<sequence length="132" mass="13902">MEILLPVTLSSAAAAGILAIWLMLRVGQVRMSQKVSIGDGGNELVTRRMRAHANFVESAPFVVLLVGVIEIAGKGGSWLPYVAGAYFIGRILHGFGMEGGSLGWGRSLGILVTMLVLLGLSIVAVLIGMRVL</sequence>
<name>A0A0M4M8E9_9SPHN</name>
<gene>
    <name evidence="6" type="ORF">AMC99_01636</name>
</gene>
<dbReference type="Proteomes" id="UP000057938">
    <property type="component" value="Chromosome"/>
</dbReference>
<dbReference type="InterPro" id="IPR001129">
    <property type="entry name" value="Membr-assoc_MAPEG"/>
</dbReference>
<evidence type="ECO:0000256" key="5">
    <source>
        <dbReference type="SAM" id="Phobius"/>
    </source>
</evidence>
<keyword evidence="3 5" id="KW-1133">Transmembrane helix</keyword>
<evidence type="ECO:0000256" key="4">
    <source>
        <dbReference type="ARBA" id="ARBA00023136"/>
    </source>
</evidence>
<dbReference type="InterPro" id="IPR023352">
    <property type="entry name" value="MAPEG-like_dom_sf"/>
</dbReference>
<dbReference type="AlphaFoldDB" id="A0A0M4M8E9"/>
<dbReference type="Gene3D" id="1.20.120.550">
    <property type="entry name" value="Membrane associated eicosanoid/glutathione metabolism-like domain"/>
    <property type="match status" value="1"/>
</dbReference>
<evidence type="ECO:0000256" key="2">
    <source>
        <dbReference type="ARBA" id="ARBA00022692"/>
    </source>
</evidence>
<dbReference type="SUPFAM" id="SSF161084">
    <property type="entry name" value="MAPEG domain-like"/>
    <property type="match status" value="1"/>
</dbReference>
<dbReference type="GO" id="GO:0016020">
    <property type="term" value="C:membrane"/>
    <property type="evidence" value="ECO:0007669"/>
    <property type="project" value="UniProtKB-SubCell"/>
</dbReference>
<dbReference type="PANTHER" id="PTHR35814:SF1">
    <property type="entry name" value="GLUTATHIONE S-TRANSFERASE-RELATED"/>
    <property type="match status" value="1"/>
</dbReference>
<evidence type="ECO:0000313" key="6">
    <source>
        <dbReference type="EMBL" id="ALE16927.1"/>
    </source>
</evidence>
<reference evidence="6 7" key="1">
    <citation type="submission" date="2015-09" db="EMBL/GenBank/DDBJ databases">
        <title>Complete genome sequence of a benzo[a]pyrene-degrading bacterium Altererythrobacter epoxidivorans CGMCC 1.7731T.</title>
        <authorList>
            <person name="Li Z."/>
            <person name="Cheng H."/>
            <person name="Huo Y."/>
            <person name="Xu X."/>
        </authorList>
    </citation>
    <scope>NUCLEOTIDE SEQUENCE [LARGE SCALE GENOMIC DNA]</scope>
    <source>
        <strain evidence="6 7">CGMCC 1.7731</strain>
    </source>
</reference>
<evidence type="ECO:0000313" key="7">
    <source>
        <dbReference type="Proteomes" id="UP000057938"/>
    </source>
</evidence>
<dbReference type="EMBL" id="CP012669">
    <property type="protein sequence ID" value="ALE16927.1"/>
    <property type="molecule type" value="Genomic_DNA"/>
</dbReference>
<feature type="transmembrane region" description="Helical" evidence="5">
    <location>
        <begin position="6"/>
        <end position="24"/>
    </location>
</feature>
<evidence type="ECO:0008006" key="8">
    <source>
        <dbReference type="Google" id="ProtNLM"/>
    </source>
</evidence>
<dbReference type="PANTHER" id="PTHR35814">
    <property type="match status" value="1"/>
</dbReference>
<dbReference type="KEGG" id="aep:AMC99_01636"/>
<keyword evidence="7" id="KW-1185">Reference proteome</keyword>